<dbReference type="Proteomes" id="UP000265742">
    <property type="component" value="Unassembled WGS sequence"/>
</dbReference>
<comment type="similarity">
    <text evidence="1">Belongs to the non-flavoprotein flavin reductase family.</text>
</comment>
<evidence type="ECO:0000259" key="4">
    <source>
        <dbReference type="SMART" id="SM00903"/>
    </source>
</evidence>
<dbReference type="InterPro" id="IPR050268">
    <property type="entry name" value="NADH-dep_flavin_reductase"/>
</dbReference>
<reference evidence="6" key="1">
    <citation type="submission" date="2018-09" db="EMBL/GenBank/DDBJ databases">
        <authorList>
            <person name="Kim I."/>
        </authorList>
    </citation>
    <scope>NUCLEOTIDE SEQUENCE [LARGE SCALE GENOMIC DNA]</scope>
    <source>
        <strain evidence="6">DD4a</strain>
    </source>
</reference>
<dbReference type="AlphaFoldDB" id="A0A3A1U2G6"/>
<protein>
    <submittedName>
        <fullName evidence="5">Flavin reductase</fullName>
    </submittedName>
</protein>
<dbReference type="PANTHER" id="PTHR30466">
    <property type="entry name" value="FLAVIN REDUCTASE"/>
    <property type="match status" value="1"/>
</dbReference>
<dbReference type="GO" id="GO:0010181">
    <property type="term" value="F:FMN binding"/>
    <property type="evidence" value="ECO:0007669"/>
    <property type="project" value="InterPro"/>
</dbReference>
<dbReference type="EMBL" id="QXTG01000001">
    <property type="protein sequence ID" value="RIX30751.1"/>
    <property type="molecule type" value="Genomic_DNA"/>
</dbReference>
<sequence>MGRRGPRGARAGGLRGRRRRARDPARRGLARAAVRAPLRDGPRAAARRARAPRRRLPGARPVTRRKHRLPSLEPSGSDGGGPVTRLTELGDDAAALRRTFALFPSGVAAIAAEVDGVRRVLVASSFQVGISADPPLVLFAVQRTSESWPVLRRAERLGVSVLGEAHEDACRQLAAREPDRFAGIPVTRTARGAVLVDGAPVHLECSVEGETPAGDHDLVLLRVHALATDPAASPLVFHGSTFRRLEPARTAA</sequence>
<feature type="region of interest" description="Disordered" evidence="3">
    <location>
        <begin position="1"/>
        <end position="86"/>
    </location>
</feature>
<dbReference type="InterPro" id="IPR002563">
    <property type="entry name" value="Flavin_Rdtase-like_dom"/>
</dbReference>
<evidence type="ECO:0000313" key="5">
    <source>
        <dbReference type="EMBL" id="RIX30751.1"/>
    </source>
</evidence>
<proteinExistence type="inferred from homology"/>
<name>A0A3A1U2G6_9MICO</name>
<dbReference type="InterPro" id="IPR012349">
    <property type="entry name" value="Split_barrel_FMN-bd"/>
</dbReference>
<gene>
    <name evidence="5" type="ORF">D1781_04920</name>
</gene>
<comment type="caution">
    <text evidence="5">The sequence shown here is derived from an EMBL/GenBank/DDBJ whole genome shotgun (WGS) entry which is preliminary data.</text>
</comment>
<feature type="compositionally biased region" description="Basic residues" evidence="3">
    <location>
        <begin position="45"/>
        <end position="69"/>
    </location>
</feature>
<organism evidence="5 6">
    <name type="scientific">Amnibacterium setariae</name>
    <dbReference type="NCBI Taxonomy" id="2306585"/>
    <lineage>
        <taxon>Bacteria</taxon>
        <taxon>Bacillati</taxon>
        <taxon>Actinomycetota</taxon>
        <taxon>Actinomycetes</taxon>
        <taxon>Micrococcales</taxon>
        <taxon>Microbacteriaceae</taxon>
        <taxon>Amnibacterium</taxon>
    </lineage>
</organism>
<dbReference type="OrthoDB" id="9792858at2"/>
<dbReference type="SUPFAM" id="SSF50475">
    <property type="entry name" value="FMN-binding split barrel"/>
    <property type="match status" value="1"/>
</dbReference>
<dbReference type="GO" id="GO:0042602">
    <property type="term" value="F:riboflavin reductase (NADPH) activity"/>
    <property type="evidence" value="ECO:0007669"/>
    <property type="project" value="TreeGrafter"/>
</dbReference>
<dbReference type="Pfam" id="PF01613">
    <property type="entry name" value="Flavin_Reduct"/>
    <property type="match status" value="1"/>
</dbReference>
<evidence type="ECO:0000256" key="2">
    <source>
        <dbReference type="ARBA" id="ARBA00023002"/>
    </source>
</evidence>
<feature type="domain" description="Flavin reductase like" evidence="4">
    <location>
        <begin position="100"/>
        <end position="244"/>
    </location>
</feature>
<dbReference type="PANTHER" id="PTHR30466:SF11">
    <property type="entry name" value="FLAVIN-DEPENDENT MONOOXYGENASE, REDUCTASE SUBUNIT HSAB"/>
    <property type="match status" value="1"/>
</dbReference>
<dbReference type="Gene3D" id="2.30.110.10">
    <property type="entry name" value="Electron Transport, Fmn-binding Protein, Chain A"/>
    <property type="match status" value="1"/>
</dbReference>
<evidence type="ECO:0000256" key="3">
    <source>
        <dbReference type="SAM" id="MobiDB-lite"/>
    </source>
</evidence>
<keyword evidence="2" id="KW-0560">Oxidoreductase</keyword>
<evidence type="ECO:0000313" key="6">
    <source>
        <dbReference type="Proteomes" id="UP000265742"/>
    </source>
</evidence>
<dbReference type="SMART" id="SM00903">
    <property type="entry name" value="Flavin_Reduct"/>
    <property type="match status" value="1"/>
</dbReference>
<keyword evidence="6" id="KW-1185">Reference proteome</keyword>
<accession>A0A3A1U2G6</accession>
<evidence type="ECO:0000256" key="1">
    <source>
        <dbReference type="ARBA" id="ARBA00008898"/>
    </source>
</evidence>